<reference evidence="2" key="1">
    <citation type="submission" date="2016-10" db="EMBL/GenBank/DDBJ databases">
        <authorList>
            <person name="Benchimol M."/>
            <person name="Almeida L.G."/>
            <person name="Vasconcelos A.T."/>
            <person name="Perreira-Neves A."/>
            <person name="Rosa I.A."/>
            <person name="Tasca T."/>
            <person name="Bogo M.R."/>
            <person name="de Souza W."/>
        </authorList>
    </citation>
    <scope>NUCLEOTIDE SEQUENCE [LARGE SCALE GENOMIC DNA]</scope>
    <source>
        <strain evidence="2">K</strain>
    </source>
</reference>
<dbReference type="Gene3D" id="2.130.10.30">
    <property type="entry name" value="Regulator of chromosome condensation 1/beta-lactamase-inhibitor protein II"/>
    <property type="match status" value="2"/>
</dbReference>
<dbReference type="OrthoDB" id="61110at2759"/>
<feature type="repeat" description="RCC1" evidence="1">
    <location>
        <begin position="283"/>
        <end position="335"/>
    </location>
</feature>
<protein>
    <submittedName>
        <fullName evidence="2">Uncharacterized protein</fullName>
    </submittedName>
</protein>
<dbReference type="InterPro" id="IPR000408">
    <property type="entry name" value="Reg_chr_condens"/>
</dbReference>
<dbReference type="VEuPathDB" id="TrichDB:TRFO_03397"/>
<evidence type="ECO:0000256" key="1">
    <source>
        <dbReference type="PROSITE-ProRule" id="PRU00235"/>
    </source>
</evidence>
<sequence length="895" mass="99321">MSKSWNSFFLQFFLRSTYFEPTHRKVNCVNIYRRDDIIKKFPKFLSFDSMCAKCITSGSHDGFRIGRPDLENNKPGPIPLPENCLIKLVALGWKHGHIIINDNQMYSWGSGKSYRLGTGNKTDSEIPIHVTTIPPKFEFRMIAAGDAFGAAISMSGQLIAWGSKFAHKPTLFSLPATATYLACGHSSILCALSNGTVQQIIGRDRTQNITLLNETAIMTAAGSNHFLVLTSSGNVYSWGCADASGFPYESSVPTLLNKTNCFTSQIAAIFAYQDNSWFIDKQNNVYRCGKNEEGCLGSGNTDYIKTPTLLNYNFDNKKVIQIACGDNFTIILTEEGVAYAAGSCKECRSAISSEYFDDHKIFHRCTNAIEPGITQVACGCYSAAFVIGGDLPPNIQYFYKSFRDYPIPAPDSSLFLEKGNVITVSSDTSSVERCGLKIEDIIKFEDGTLAKIVAVAANKNSNNKNGNKAENDEIAEGNNKVSDGTIIAITEKISYRAFSSLNYEAVLFHYELVERPGHNLSPIPLYQDKIVQLDISDEELFKFRGLKFGDVLQDGSTIVGARGPHLYSLSSDKKSVHEILTSDCTFIKRNTIKVELYQFVDGETRIVEICDENEKNKLRFDHIYGSGIFIGKVHKYYCYQFASDFGLSRLIDHECPIVREAISIPKNENQPNSSICTLNAFSTDLCSITLSILPMLSGSNSLYPYDFVFTPKGPGCLAGFYNDQVAVYLENSKGFVGCVTLFNENEVIPKARLFAPLKINDMSANSVDFIHSHFLPGDEVEIDNQTFLIVGIKDNKLYCQNKINHSDCMSCADENLVEVDEKRAKLVFRHLYADAYRKCGKKICGCSSQFAQDMASIKHGQILPKGKVVGLYSHTTLLLNDNGNCVLSGFDLPKI</sequence>
<dbReference type="RefSeq" id="XP_068366141.1">
    <property type="nucleotide sequence ID" value="XM_068491269.1"/>
</dbReference>
<organism evidence="2 3">
    <name type="scientific">Tritrichomonas foetus</name>
    <dbReference type="NCBI Taxonomy" id="1144522"/>
    <lineage>
        <taxon>Eukaryota</taxon>
        <taxon>Metamonada</taxon>
        <taxon>Parabasalia</taxon>
        <taxon>Tritrichomonadida</taxon>
        <taxon>Tritrichomonadidae</taxon>
        <taxon>Tritrichomonas</taxon>
    </lineage>
</organism>
<dbReference type="Pfam" id="PF13540">
    <property type="entry name" value="RCC1_2"/>
    <property type="match status" value="1"/>
</dbReference>
<keyword evidence="3" id="KW-1185">Reference proteome</keyword>
<dbReference type="Proteomes" id="UP000179807">
    <property type="component" value="Unassembled WGS sequence"/>
</dbReference>
<gene>
    <name evidence="2" type="ORF">TRFO_03397</name>
</gene>
<dbReference type="EMBL" id="MLAK01000549">
    <property type="protein sequence ID" value="OHT13005.1"/>
    <property type="molecule type" value="Genomic_DNA"/>
</dbReference>
<dbReference type="PANTHER" id="PTHR45982">
    <property type="entry name" value="REGULATOR OF CHROMOSOME CONDENSATION"/>
    <property type="match status" value="1"/>
</dbReference>
<dbReference type="InterPro" id="IPR051553">
    <property type="entry name" value="Ran_GTPase-activating"/>
</dbReference>
<dbReference type="AlphaFoldDB" id="A0A1J4KU38"/>
<dbReference type="GO" id="GO:0005085">
    <property type="term" value="F:guanyl-nucleotide exchange factor activity"/>
    <property type="evidence" value="ECO:0007669"/>
    <property type="project" value="TreeGrafter"/>
</dbReference>
<evidence type="ECO:0000313" key="2">
    <source>
        <dbReference type="EMBL" id="OHT13005.1"/>
    </source>
</evidence>
<dbReference type="Pfam" id="PF00415">
    <property type="entry name" value="RCC1"/>
    <property type="match status" value="2"/>
</dbReference>
<comment type="caution">
    <text evidence="2">The sequence shown here is derived from an EMBL/GenBank/DDBJ whole genome shotgun (WGS) entry which is preliminary data.</text>
</comment>
<dbReference type="PRINTS" id="PR00633">
    <property type="entry name" value="RCCNDNSATION"/>
</dbReference>
<dbReference type="InterPro" id="IPR009091">
    <property type="entry name" value="RCC1/BLIP-II"/>
</dbReference>
<accession>A0A1J4KU38</accession>
<dbReference type="SUPFAM" id="SSF50985">
    <property type="entry name" value="RCC1/BLIP-II"/>
    <property type="match status" value="1"/>
</dbReference>
<dbReference type="GO" id="GO:0005737">
    <property type="term" value="C:cytoplasm"/>
    <property type="evidence" value="ECO:0007669"/>
    <property type="project" value="TreeGrafter"/>
</dbReference>
<proteinExistence type="predicted"/>
<dbReference type="PROSITE" id="PS50012">
    <property type="entry name" value="RCC1_3"/>
    <property type="match status" value="2"/>
</dbReference>
<feature type="repeat" description="RCC1" evidence="1">
    <location>
        <begin position="103"/>
        <end position="155"/>
    </location>
</feature>
<name>A0A1J4KU38_9EUKA</name>
<dbReference type="PANTHER" id="PTHR45982:SF11">
    <property type="entry name" value="E3 UBIQUITIN-PROTEIN LIGASE HERC1 ISOFORM X1-RELATED"/>
    <property type="match status" value="1"/>
</dbReference>
<evidence type="ECO:0000313" key="3">
    <source>
        <dbReference type="Proteomes" id="UP000179807"/>
    </source>
</evidence>
<dbReference type="GeneID" id="94825973"/>